<proteinExistence type="predicted"/>
<evidence type="ECO:0000313" key="2">
    <source>
        <dbReference type="Proteomes" id="UP000320055"/>
    </source>
</evidence>
<reference evidence="1 2" key="1">
    <citation type="submission" date="2019-01" db="EMBL/GenBank/DDBJ databases">
        <authorList>
            <person name="Brito A."/>
        </authorList>
    </citation>
    <scope>NUCLEOTIDE SEQUENCE [LARGE SCALE GENOMIC DNA]</scope>
    <source>
        <strain evidence="1">1</strain>
    </source>
</reference>
<evidence type="ECO:0000313" key="1">
    <source>
        <dbReference type="EMBL" id="VEP18078.1"/>
    </source>
</evidence>
<dbReference type="Proteomes" id="UP000320055">
    <property type="component" value="Unassembled WGS sequence"/>
</dbReference>
<protein>
    <submittedName>
        <fullName evidence="1">Genome sequencing data, contig C320</fullName>
    </submittedName>
</protein>
<name>A0A563W316_9CYAN</name>
<dbReference type="EMBL" id="CAACVJ010000654">
    <property type="protein sequence ID" value="VEP18078.1"/>
    <property type="molecule type" value="Genomic_DNA"/>
</dbReference>
<keyword evidence="2" id="KW-1185">Reference proteome</keyword>
<dbReference type="AlphaFoldDB" id="A0A563W316"/>
<organism evidence="1 2">
    <name type="scientific">Hyella patelloides LEGE 07179</name>
    <dbReference type="NCBI Taxonomy" id="945734"/>
    <lineage>
        <taxon>Bacteria</taxon>
        <taxon>Bacillati</taxon>
        <taxon>Cyanobacteriota</taxon>
        <taxon>Cyanophyceae</taxon>
        <taxon>Pleurocapsales</taxon>
        <taxon>Hyellaceae</taxon>
        <taxon>Hyella</taxon>
    </lineage>
</organism>
<gene>
    <name evidence="1" type="ORF">H1P_6880002</name>
</gene>
<sequence length="111" mass="12454">MKKKAVTIEASQLIGFLDQELKELPDNRKGDNKKYTVNHALKAGFSVFFTQSPSFLQHQRLMKPKKGKDNAESLFGLSEIPCDNQIRNLLEPIPATTVFGAFKSAYPPSRT</sequence>
<accession>A0A563W316</accession>